<dbReference type="InterPro" id="IPR012341">
    <property type="entry name" value="6hp_glycosidase-like_sf"/>
</dbReference>
<dbReference type="HOGENOM" id="CLU_021578_0_0_10"/>
<dbReference type="PROSITE" id="PS51257">
    <property type="entry name" value="PROKAR_LIPOPROTEIN"/>
    <property type="match status" value="1"/>
</dbReference>
<reference evidence="1 2" key="2">
    <citation type="submission" date="2008-08" db="EMBL/GenBank/DDBJ databases">
        <authorList>
            <person name="Fulton L."/>
            <person name="Clifton S."/>
            <person name="Fulton B."/>
            <person name="Xu J."/>
            <person name="Minx P."/>
            <person name="Pepin K.H."/>
            <person name="Johnson M."/>
            <person name="Thiruvilangam P."/>
            <person name="Bhonagiri V."/>
            <person name="Nash W.E."/>
            <person name="Mardis E.R."/>
            <person name="Wilson R.K."/>
        </authorList>
    </citation>
    <scope>NUCLEOTIDE SEQUENCE [LARGE SCALE GENOMIC DNA]</scope>
    <source>
        <strain evidence="2">DSM 17135 / JCM 12973 / M2</strain>
    </source>
</reference>
<dbReference type="AlphaFoldDB" id="B5D4D2"/>
<proteinExistence type="predicted"/>
<reference evidence="1 2" key="1">
    <citation type="submission" date="2008-08" db="EMBL/GenBank/DDBJ databases">
        <title>Draft genome sequence of Bacteroides plebeius (DSM 17135).</title>
        <authorList>
            <person name="Sudarsanam P."/>
            <person name="Ley R."/>
            <person name="Guruge J."/>
            <person name="Turnbaugh P.J."/>
            <person name="Mahowald M."/>
            <person name="Liep D."/>
            <person name="Gordon J."/>
        </authorList>
    </citation>
    <scope>NUCLEOTIDE SEQUENCE [LARGE SCALE GENOMIC DNA]</scope>
    <source>
        <strain evidence="2">DSM 17135 / JCM 12973 / M2</strain>
    </source>
</reference>
<dbReference type="RefSeq" id="WP_007564594.1">
    <property type="nucleotide sequence ID" value="NZ_DS990135.1"/>
</dbReference>
<dbReference type="SUPFAM" id="SSF48208">
    <property type="entry name" value="Six-hairpin glycosidases"/>
    <property type="match status" value="1"/>
</dbReference>
<dbReference type="Gene3D" id="1.50.10.10">
    <property type="match status" value="1"/>
</dbReference>
<accession>B5D4D2</accession>
<dbReference type="InterPro" id="IPR008928">
    <property type="entry name" value="6-hairpin_glycosidase_sf"/>
</dbReference>
<dbReference type="EMBL" id="ABQC02000025">
    <property type="protein sequence ID" value="EDY93631.1"/>
    <property type="molecule type" value="Genomic_DNA"/>
</dbReference>
<evidence type="ECO:0008006" key="3">
    <source>
        <dbReference type="Google" id="ProtNLM"/>
    </source>
</evidence>
<dbReference type="eggNOG" id="COG3408">
    <property type="taxonomic scope" value="Bacteria"/>
</dbReference>
<comment type="caution">
    <text evidence="1">The sequence shown here is derived from an EMBL/GenBank/DDBJ whole genome shotgun (WGS) entry which is preliminary data.</text>
</comment>
<evidence type="ECO:0000313" key="2">
    <source>
        <dbReference type="Proteomes" id="UP000003452"/>
    </source>
</evidence>
<sequence>MMRHLLLLGTTALLLSGCGNSSQKAVMEKLPQEQIAVFVSTDKHLDNTYNWARKMALSYAHDGTDPVGYWYEAALPQREAFCMRDVSHQSVGAQILGLSAHNKNMFRKFAENISESKDWCTYWEINRYDKPAPADYTNDKEFWYNLNANFDVIQACWKMYEWTGDKDYLTDSCFVNFYDKSLNEYISRWKLQPENVMSRPRYMNQPENFDLNNNFHTCRGLASYVENFRGLTMGVDLIATLYAGFNASSQMASLLGNKEKAEKDKQMALAYRDILEKEWWCEDSAYYQTFWTEDRTFHRGEGVPFILWFGATDNTNRIQASVKDILSKEWNVENMSAFPALLYRLGYLKEAYTYLTELPQMNRSEYPEVSYGVIEGTVCGVMGVLPSASENIISTCSRLTSDTLNAEIRNLPVLDGYVSVKHTGCIATEIENNTSQELVWRVAFMGQYPQVKIDGKRYQTDSCQDVYGNRYSMVEVKLPSGKKMYAQVSDEK</sequence>
<organism evidence="1 2">
    <name type="scientific">Phocaeicola plebeius (strain DSM 17135 / JCM 12973 / CCUG 54634 / M2)</name>
    <name type="common">Bacteroides plebeius</name>
    <dbReference type="NCBI Taxonomy" id="484018"/>
    <lineage>
        <taxon>Bacteria</taxon>
        <taxon>Pseudomonadati</taxon>
        <taxon>Bacteroidota</taxon>
        <taxon>Bacteroidia</taxon>
        <taxon>Bacteroidales</taxon>
        <taxon>Bacteroidaceae</taxon>
        <taxon>Phocaeicola</taxon>
    </lineage>
</organism>
<evidence type="ECO:0000313" key="1">
    <source>
        <dbReference type="EMBL" id="EDY93631.1"/>
    </source>
</evidence>
<dbReference type="GeneID" id="43186523"/>
<dbReference type="Proteomes" id="UP000003452">
    <property type="component" value="Unassembled WGS sequence"/>
</dbReference>
<gene>
    <name evidence="1" type="ORF">BACPLE_03887</name>
</gene>
<dbReference type="GO" id="GO:0005975">
    <property type="term" value="P:carbohydrate metabolic process"/>
    <property type="evidence" value="ECO:0007669"/>
    <property type="project" value="InterPro"/>
</dbReference>
<name>B5D4D2_PHOPM</name>
<protein>
    <recommendedName>
        <fullName evidence="3">Alpha-L-rhamnosidase six-hairpin glycosidase domain-containing protein</fullName>
    </recommendedName>
</protein>